<dbReference type="Gene3D" id="2.60.40.10">
    <property type="entry name" value="Immunoglobulins"/>
    <property type="match status" value="1"/>
</dbReference>
<dbReference type="InterPro" id="IPR036179">
    <property type="entry name" value="Ig-like_dom_sf"/>
</dbReference>
<evidence type="ECO:0000313" key="2">
    <source>
        <dbReference type="EMBL" id="CAD7275517.1"/>
    </source>
</evidence>
<protein>
    <recommendedName>
        <fullName evidence="1">Ig-like domain-containing protein</fullName>
    </recommendedName>
</protein>
<proteinExistence type="predicted"/>
<dbReference type="Proteomes" id="UP000678499">
    <property type="component" value="Unassembled WGS sequence"/>
</dbReference>
<reference evidence="2" key="1">
    <citation type="submission" date="2020-11" db="EMBL/GenBank/DDBJ databases">
        <authorList>
            <person name="Tran Van P."/>
        </authorList>
    </citation>
    <scope>NUCLEOTIDE SEQUENCE</scope>
</reference>
<feature type="domain" description="Ig-like" evidence="1">
    <location>
        <begin position="16"/>
        <end position="103"/>
    </location>
</feature>
<dbReference type="PANTHER" id="PTHR19890:SF10">
    <property type="entry name" value="FIBROBLAST GROWTH FACTOR RECEPTOR-LIKE 1"/>
    <property type="match status" value="1"/>
</dbReference>
<dbReference type="InterPro" id="IPR003598">
    <property type="entry name" value="Ig_sub2"/>
</dbReference>
<dbReference type="EMBL" id="CAJPEX010000430">
    <property type="protein sequence ID" value="CAG0915669.1"/>
    <property type="molecule type" value="Genomic_DNA"/>
</dbReference>
<dbReference type="PANTHER" id="PTHR19890">
    <property type="entry name" value="FIBROBLAST GROWTH FACTOR RECEPTOR"/>
    <property type="match status" value="1"/>
</dbReference>
<sequence>MQGIPCIRALLKYCPPRISDVVEPIVANAGETLKLPCPVDGEPYPMFEWFKDGESLIMADDRIRATKNGLRIKEAEVDDSGIYECKAVNGFGQVSIEVELWINVRHHVHVLSLCACVP</sequence>
<organism evidence="2">
    <name type="scientific">Notodromas monacha</name>
    <dbReference type="NCBI Taxonomy" id="399045"/>
    <lineage>
        <taxon>Eukaryota</taxon>
        <taxon>Metazoa</taxon>
        <taxon>Ecdysozoa</taxon>
        <taxon>Arthropoda</taxon>
        <taxon>Crustacea</taxon>
        <taxon>Oligostraca</taxon>
        <taxon>Ostracoda</taxon>
        <taxon>Podocopa</taxon>
        <taxon>Podocopida</taxon>
        <taxon>Cypridocopina</taxon>
        <taxon>Cypridoidea</taxon>
        <taxon>Cyprididae</taxon>
        <taxon>Notodromas</taxon>
    </lineage>
</organism>
<dbReference type="InterPro" id="IPR052615">
    <property type="entry name" value="FGFRL"/>
</dbReference>
<dbReference type="InterPro" id="IPR013098">
    <property type="entry name" value="Ig_I-set"/>
</dbReference>
<dbReference type="Pfam" id="PF07679">
    <property type="entry name" value="I-set"/>
    <property type="match status" value="1"/>
</dbReference>
<dbReference type="InterPro" id="IPR003599">
    <property type="entry name" value="Ig_sub"/>
</dbReference>
<evidence type="ECO:0000313" key="3">
    <source>
        <dbReference type="Proteomes" id="UP000678499"/>
    </source>
</evidence>
<name>A0A7R9GAQ1_9CRUS</name>
<accession>A0A7R9GAQ1</accession>
<dbReference type="AlphaFoldDB" id="A0A7R9GAQ1"/>
<dbReference type="SMART" id="SM00408">
    <property type="entry name" value="IGc2"/>
    <property type="match status" value="1"/>
</dbReference>
<evidence type="ECO:0000259" key="1">
    <source>
        <dbReference type="PROSITE" id="PS50835"/>
    </source>
</evidence>
<dbReference type="FunFam" id="2.60.40.10:FF:000593">
    <property type="entry name" value="Fibroblast growth factor receptor-like 1"/>
    <property type="match status" value="1"/>
</dbReference>
<gene>
    <name evidence="2" type="ORF">NMOB1V02_LOCUS3310</name>
</gene>
<dbReference type="SMART" id="SM00409">
    <property type="entry name" value="IG"/>
    <property type="match status" value="1"/>
</dbReference>
<dbReference type="SUPFAM" id="SSF48726">
    <property type="entry name" value="Immunoglobulin"/>
    <property type="match status" value="1"/>
</dbReference>
<dbReference type="InterPro" id="IPR013783">
    <property type="entry name" value="Ig-like_fold"/>
</dbReference>
<dbReference type="PROSITE" id="PS50835">
    <property type="entry name" value="IG_LIKE"/>
    <property type="match status" value="1"/>
</dbReference>
<keyword evidence="3" id="KW-1185">Reference proteome</keyword>
<dbReference type="EMBL" id="OA882467">
    <property type="protein sequence ID" value="CAD7275517.1"/>
    <property type="molecule type" value="Genomic_DNA"/>
</dbReference>
<dbReference type="InterPro" id="IPR007110">
    <property type="entry name" value="Ig-like_dom"/>
</dbReference>
<dbReference type="OrthoDB" id="6346955at2759"/>